<protein>
    <recommendedName>
        <fullName evidence="2">EB domain-containing protein</fullName>
    </recommendedName>
</protein>
<dbReference type="PANTHER" id="PTHR39069:SF8">
    <property type="entry name" value="FI17111P1"/>
    <property type="match status" value="1"/>
</dbReference>
<evidence type="ECO:0000259" key="2">
    <source>
        <dbReference type="Pfam" id="PF01683"/>
    </source>
</evidence>
<dbReference type="PANTHER" id="PTHR39069">
    <property type="entry name" value="ECDYSONE-INDUCIBLE GENE E1, ISOFORM A"/>
    <property type="match status" value="1"/>
</dbReference>
<keyword evidence="4" id="KW-1185">Reference proteome</keyword>
<feature type="chain" id="PRO_5043808202" description="EB domain-containing protein" evidence="1">
    <location>
        <begin position="36"/>
        <end position="347"/>
    </location>
</feature>
<sequence>MVSISTRGGKNPFGMRSCAALTISAIMLTIGLANADKIDTPIPCGNTSDCRSMLTLPRDAFCKDGYCMCPNVDNGIKNCSSIHALMHENKVPGPLVYRTCKHDQDCKFEGGFCNNTISQCDCLKDYVSSKNKQHCVKKAHSIGASCTDENQCLSFLANTTCENNKCVCISGYHYVDNACWRTAGYERPCTKNQECSHIEGVICTDMKCGCAIGTVLNSDGKRCLIAAEKIQNECTESVQCTATFENSLCLDNMCQCESDYHYEHDLTRCFPNKAIDDECANNYECYQPEDYEENNLPIKSMMCEANRCTCAENYVRQDNKCISAGSSSLGTSIIVSVITLLCSTLFL</sequence>
<dbReference type="AlphaFoldDB" id="A0AAV2N2F2"/>
<dbReference type="Pfam" id="PF01683">
    <property type="entry name" value="EB"/>
    <property type="match status" value="2"/>
</dbReference>
<accession>A0AAV2N2F2</accession>
<name>A0AAV2N2F2_9HYME</name>
<proteinExistence type="predicted"/>
<feature type="domain" description="EB" evidence="2">
    <location>
        <begin position="267"/>
        <end position="321"/>
    </location>
</feature>
<evidence type="ECO:0000313" key="3">
    <source>
        <dbReference type="EMBL" id="CAL1673727.1"/>
    </source>
</evidence>
<evidence type="ECO:0000256" key="1">
    <source>
        <dbReference type="SAM" id="SignalP"/>
    </source>
</evidence>
<feature type="domain" description="EB" evidence="2">
    <location>
        <begin position="168"/>
        <end position="223"/>
    </location>
</feature>
<organism evidence="3 4">
    <name type="scientific">Lasius platythorax</name>
    <dbReference type="NCBI Taxonomy" id="488582"/>
    <lineage>
        <taxon>Eukaryota</taxon>
        <taxon>Metazoa</taxon>
        <taxon>Ecdysozoa</taxon>
        <taxon>Arthropoda</taxon>
        <taxon>Hexapoda</taxon>
        <taxon>Insecta</taxon>
        <taxon>Pterygota</taxon>
        <taxon>Neoptera</taxon>
        <taxon>Endopterygota</taxon>
        <taxon>Hymenoptera</taxon>
        <taxon>Apocrita</taxon>
        <taxon>Aculeata</taxon>
        <taxon>Formicoidea</taxon>
        <taxon>Formicidae</taxon>
        <taxon>Formicinae</taxon>
        <taxon>Lasius</taxon>
        <taxon>Lasius</taxon>
    </lineage>
</organism>
<dbReference type="EMBL" id="OZ034824">
    <property type="protein sequence ID" value="CAL1673727.1"/>
    <property type="molecule type" value="Genomic_DNA"/>
</dbReference>
<dbReference type="Proteomes" id="UP001497644">
    <property type="component" value="Chromosome 1"/>
</dbReference>
<dbReference type="Gene3D" id="2.90.20.10">
    <property type="entry name" value="Plasmodium vivax P25 domain"/>
    <property type="match status" value="1"/>
</dbReference>
<feature type="signal peptide" evidence="1">
    <location>
        <begin position="1"/>
        <end position="35"/>
    </location>
</feature>
<keyword evidence="1" id="KW-0732">Signal</keyword>
<gene>
    <name evidence="3" type="ORF">LPLAT_LOCUS548</name>
</gene>
<dbReference type="InterPro" id="IPR006149">
    <property type="entry name" value="EB_dom"/>
</dbReference>
<evidence type="ECO:0000313" key="4">
    <source>
        <dbReference type="Proteomes" id="UP001497644"/>
    </source>
</evidence>
<reference evidence="3 4" key="1">
    <citation type="submission" date="2024-04" db="EMBL/GenBank/DDBJ databases">
        <authorList>
            <consortium name="Molecular Ecology Group"/>
        </authorList>
    </citation>
    <scope>NUCLEOTIDE SEQUENCE [LARGE SCALE GENOMIC DNA]</scope>
</reference>